<sequence length="215" mass="22888">MAPRLTPKGAATRQRIVEGAAAEIRARGVTETTLDDIRARTSTSKSQLFHYFPGGKEELLLAVAQNEADRVLSDQQPHLNALTSWRAWHDWRDAVVDRYRRQGQQCPLNALMSQLTPATPGAQAVTGQLVASWQSKLAIGIRAMQDQGEIPAELDADQAAAALLAGIQGGVLIMMSTGSLAHLEAALDLGIRQLRAVPSSSAASSSNTGSAGNIR</sequence>
<keyword evidence="2" id="KW-0238">DNA-binding</keyword>
<dbReference type="SUPFAM" id="SSF46689">
    <property type="entry name" value="Homeodomain-like"/>
    <property type="match status" value="1"/>
</dbReference>
<dbReference type="PANTHER" id="PTHR47506:SF1">
    <property type="entry name" value="HTH-TYPE TRANSCRIPTIONAL REGULATOR YJDC"/>
    <property type="match status" value="1"/>
</dbReference>
<keyword evidence="7" id="KW-1185">Reference proteome</keyword>
<dbReference type="Gene3D" id="1.10.357.10">
    <property type="entry name" value="Tetracycline Repressor, domain 2"/>
    <property type="match status" value="1"/>
</dbReference>
<reference evidence="6 7" key="1">
    <citation type="submission" date="2024-10" db="EMBL/GenBank/DDBJ databases">
        <title>The Natural Products Discovery Center: Release of the First 8490 Sequenced Strains for Exploring Actinobacteria Biosynthetic Diversity.</title>
        <authorList>
            <person name="Kalkreuter E."/>
            <person name="Kautsar S.A."/>
            <person name="Yang D."/>
            <person name="Bader C.D."/>
            <person name="Teijaro C.N."/>
            <person name="Fluegel L."/>
            <person name="Davis C.M."/>
            <person name="Simpson J.R."/>
            <person name="Lauterbach L."/>
            <person name="Steele A.D."/>
            <person name="Gui C."/>
            <person name="Meng S."/>
            <person name="Li G."/>
            <person name="Viehrig K."/>
            <person name="Ye F."/>
            <person name="Su P."/>
            <person name="Kiefer A.F."/>
            <person name="Nichols A."/>
            <person name="Cepeda A.J."/>
            <person name="Yan W."/>
            <person name="Fan B."/>
            <person name="Jiang Y."/>
            <person name="Adhikari A."/>
            <person name="Zheng C.-J."/>
            <person name="Schuster L."/>
            <person name="Cowan T.M."/>
            <person name="Smanski M.J."/>
            <person name="Chevrette M.G."/>
            <person name="De Carvalho L.P.S."/>
            <person name="Shen B."/>
        </authorList>
    </citation>
    <scope>NUCLEOTIDE SEQUENCE [LARGE SCALE GENOMIC DNA]</scope>
    <source>
        <strain evidence="6 7">NPDC006488</strain>
    </source>
</reference>
<dbReference type="Proteomes" id="UP001601303">
    <property type="component" value="Unassembled WGS sequence"/>
</dbReference>
<dbReference type="InterPro" id="IPR011075">
    <property type="entry name" value="TetR_C"/>
</dbReference>
<evidence type="ECO:0000313" key="6">
    <source>
        <dbReference type="EMBL" id="MFE9603768.1"/>
    </source>
</evidence>
<dbReference type="Pfam" id="PF00440">
    <property type="entry name" value="TetR_N"/>
    <property type="match status" value="1"/>
</dbReference>
<dbReference type="InterPro" id="IPR036271">
    <property type="entry name" value="Tet_transcr_reg_TetR-rel_C_sf"/>
</dbReference>
<feature type="domain" description="Tetracyclin repressor-like C-terminal" evidence="5">
    <location>
        <begin position="94"/>
        <end position="187"/>
    </location>
</feature>
<evidence type="ECO:0000259" key="5">
    <source>
        <dbReference type="Pfam" id="PF16925"/>
    </source>
</evidence>
<name>A0ABW6MC95_9ACTN</name>
<keyword evidence="1" id="KW-0805">Transcription regulation</keyword>
<evidence type="ECO:0000256" key="2">
    <source>
        <dbReference type="ARBA" id="ARBA00023125"/>
    </source>
</evidence>
<dbReference type="EMBL" id="JBIAHM010000014">
    <property type="protein sequence ID" value="MFE9603768.1"/>
    <property type="molecule type" value="Genomic_DNA"/>
</dbReference>
<evidence type="ECO:0000313" key="7">
    <source>
        <dbReference type="Proteomes" id="UP001601303"/>
    </source>
</evidence>
<feature type="domain" description="HTH tetR-type" evidence="4">
    <location>
        <begin position="16"/>
        <end position="63"/>
    </location>
</feature>
<dbReference type="InterPro" id="IPR009057">
    <property type="entry name" value="Homeodomain-like_sf"/>
</dbReference>
<evidence type="ECO:0000259" key="4">
    <source>
        <dbReference type="Pfam" id="PF00440"/>
    </source>
</evidence>
<dbReference type="InterPro" id="IPR001647">
    <property type="entry name" value="HTH_TetR"/>
</dbReference>
<dbReference type="RefSeq" id="WP_388112589.1">
    <property type="nucleotide sequence ID" value="NZ_JBIAHM010000014.1"/>
</dbReference>
<comment type="caution">
    <text evidence="6">The sequence shown here is derived from an EMBL/GenBank/DDBJ whole genome shotgun (WGS) entry which is preliminary data.</text>
</comment>
<dbReference type="SUPFAM" id="SSF48498">
    <property type="entry name" value="Tetracyclin repressor-like, C-terminal domain"/>
    <property type="match status" value="1"/>
</dbReference>
<dbReference type="PANTHER" id="PTHR47506">
    <property type="entry name" value="TRANSCRIPTIONAL REGULATORY PROTEIN"/>
    <property type="match status" value="1"/>
</dbReference>
<dbReference type="Pfam" id="PF16925">
    <property type="entry name" value="TetR_C_13"/>
    <property type="match status" value="1"/>
</dbReference>
<keyword evidence="3" id="KW-0804">Transcription</keyword>
<accession>A0ABW6MC95</accession>
<gene>
    <name evidence="6" type="ORF">ACFYNQ_35045</name>
</gene>
<protein>
    <submittedName>
        <fullName evidence="6">TetR/AcrR family transcriptional regulator</fullName>
    </submittedName>
</protein>
<proteinExistence type="predicted"/>
<evidence type="ECO:0000256" key="1">
    <source>
        <dbReference type="ARBA" id="ARBA00023015"/>
    </source>
</evidence>
<organism evidence="6 7">
    <name type="scientific">Streptomyces hokutonensis</name>
    <dbReference type="NCBI Taxonomy" id="1306990"/>
    <lineage>
        <taxon>Bacteria</taxon>
        <taxon>Bacillati</taxon>
        <taxon>Actinomycetota</taxon>
        <taxon>Actinomycetes</taxon>
        <taxon>Kitasatosporales</taxon>
        <taxon>Streptomycetaceae</taxon>
        <taxon>Streptomyces</taxon>
    </lineage>
</organism>
<evidence type="ECO:0000256" key="3">
    <source>
        <dbReference type="ARBA" id="ARBA00023163"/>
    </source>
</evidence>